<dbReference type="Gene3D" id="3.40.50.300">
    <property type="entry name" value="P-loop containing nucleotide triphosphate hydrolases"/>
    <property type="match status" value="1"/>
</dbReference>
<dbReference type="InterPro" id="IPR050107">
    <property type="entry name" value="ABC_carbohydrate_import_ATPase"/>
</dbReference>
<feature type="region of interest" description="Disordered" evidence="3">
    <location>
        <begin position="1"/>
        <end position="90"/>
    </location>
</feature>
<dbReference type="CDD" id="cd03216">
    <property type="entry name" value="ABC_Carb_Monos_I"/>
    <property type="match status" value="1"/>
</dbReference>
<dbReference type="PROSITE" id="PS50893">
    <property type="entry name" value="ABC_TRANSPORTER_2"/>
    <property type="match status" value="1"/>
</dbReference>
<dbReference type="PANTHER" id="PTHR43790">
    <property type="entry name" value="CARBOHYDRATE TRANSPORT ATP-BINDING PROTEIN MG119-RELATED"/>
    <property type="match status" value="1"/>
</dbReference>
<dbReference type="Pfam" id="PF00005">
    <property type="entry name" value="ABC_tran"/>
    <property type="match status" value="1"/>
</dbReference>
<dbReference type="SUPFAM" id="SSF52540">
    <property type="entry name" value="P-loop containing nucleoside triphosphate hydrolases"/>
    <property type="match status" value="1"/>
</dbReference>
<organism evidence="5 6">
    <name type="scientific">Streptomyces paromomycinus</name>
    <name type="common">Streptomyces rimosus subsp. paromomycinus</name>
    <dbReference type="NCBI Taxonomy" id="92743"/>
    <lineage>
        <taxon>Bacteria</taxon>
        <taxon>Bacillati</taxon>
        <taxon>Actinomycetota</taxon>
        <taxon>Actinomycetes</taxon>
        <taxon>Kitasatosporales</taxon>
        <taxon>Streptomycetaceae</taxon>
        <taxon>Streptomyces</taxon>
    </lineage>
</organism>
<dbReference type="InterPro" id="IPR003439">
    <property type="entry name" value="ABC_transporter-like_ATP-bd"/>
</dbReference>
<reference evidence="5 6" key="1">
    <citation type="submission" date="2018-11" db="EMBL/GenBank/DDBJ databases">
        <title>Whole genome sequence of Streptomyces paromomycinus NBRC 15454(T).</title>
        <authorList>
            <person name="Komaki H."/>
            <person name="Tamura T."/>
        </authorList>
    </citation>
    <scope>NUCLEOTIDE SEQUENCE [LARGE SCALE GENOMIC DNA]</scope>
    <source>
        <strain evidence="5 6">NBRC 15454</strain>
    </source>
</reference>
<evidence type="ECO:0000256" key="1">
    <source>
        <dbReference type="ARBA" id="ARBA00022741"/>
    </source>
</evidence>
<dbReference type="EMBL" id="BHZD01000001">
    <property type="protein sequence ID" value="GCD41964.1"/>
    <property type="molecule type" value="Genomic_DNA"/>
</dbReference>
<evidence type="ECO:0000256" key="2">
    <source>
        <dbReference type="ARBA" id="ARBA00022840"/>
    </source>
</evidence>
<dbReference type="GO" id="GO:0016887">
    <property type="term" value="F:ATP hydrolysis activity"/>
    <property type="evidence" value="ECO:0007669"/>
    <property type="project" value="InterPro"/>
</dbReference>
<keyword evidence="2 5" id="KW-0067">ATP-binding</keyword>
<dbReference type="AlphaFoldDB" id="A0A401VY01"/>
<evidence type="ECO:0000313" key="6">
    <source>
        <dbReference type="Proteomes" id="UP000286746"/>
    </source>
</evidence>
<dbReference type="SMART" id="SM00382">
    <property type="entry name" value="AAA"/>
    <property type="match status" value="1"/>
</dbReference>
<name>A0A401VY01_STREY</name>
<evidence type="ECO:0000259" key="4">
    <source>
        <dbReference type="PROSITE" id="PS50893"/>
    </source>
</evidence>
<dbReference type="PROSITE" id="PS00211">
    <property type="entry name" value="ABC_TRANSPORTER_1"/>
    <property type="match status" value="1"/>
</dbReference>
<comment type="caution">
    <text evidence="5">The sequence shown here is derived from an EMBL/GenBank/DDBJ whole genome shotgun (WGS) entry which is preliminary data.</text>
</comment>
<feature type="domain" description="ABC transporter" evidence="4">
    <location>
        <begin position="96"/>
        <end position="336"/>
    </location>
</feature>
<keyword evidence="1" id="KW-0547">Nucleotide-binding</keyword>
<dbReference type="InterPro" id="IPR003593">
    <property type="entry name" value="AAA+_ATPase"/>
</dbReference>
<protein>
    <submittedName>
        <fullName evidence="5">Sugar ABC transporter ATP-binding protein</fullName>
    </submittedName>
</protein>
<gene>
    <name evidence="5" type="ORF">GKJPGBOP_01622</name>
</gene>
<dbReference type="InterPro" id="IPR027417">
    <property type="entry name" value="P-loop_NTPase"/>
</dbReference>
<feature type="compositionally biased region" description="Low complexity" evidence="3">
    <location>
        <begin position="67"/>
        <end position="90"/>
    </location>
</feature>
<evidence type="ECO:0000313" key="5">
    <source>
        <dbReference type="EMBL" id="GCD41964.1"/>
    </source>
</evidence>
<proteinExistence type="predicted"/>
<keyword evidence="6" id="KW-1185">Reference proteome</keyword>
<evidence type="ECO:0000256" key="3">
    <source>
        <dbReference type="SAM" id="MobiDB-lite"/>
    </source>
</evidence>
<accession>A0A401VY01</accession>
<feature type="compositionally biased region" description="Basic and acidic residues" evidence="3">
    <location>
        <begin position="15"/>
        <end position="43"/>
    </location>
</feature>
<dbReference type="Proteomes" id="UP000286746">
    <property type="component" value="Unassembled WGS sequence"/>
</dbReference>
<dbReference type="InterPro" id="IPR017871">
    <property type="entry name" value="ABC_transporter-like_CS"/>
</dbReference>
<dbReference type="GO" id="GO:0005524">
    <property type="term" value="F:ATP binding"/>
    <property type="evidence" value="ECO:0007669"/>
    <property type="project" value="UniProtKB-KW"/>
</dbReference>
<dbReference type="PANTHER" id="PTHR43790:SF8">
    <property type="entry name" value="SUGAR ABC TRANSPORTER ATP-BINDING PROTEIN"/>
    <property type="match status" value="1"/>
</dbReference>
<sequence length="360" mass="38033">MSNPDKAPGGIPGEAPDRDPGEAPDRDPDEARDKNPDEARDSDPGDNPGEPLSRTPDEAPDKPAAGASPATDASPAMDAPPATDAPSAADTAPPLVELADVSKFYGNVKALEGVSLEVHAGEITCVLGDNGAGKSTLIKIIAGLHQHDAGRFAIEGEETRLSSPREALDRGIATVYQDLAVVPLMPVWRNFFLGSEPTKGVGPFKRLDVQLMRETTRAELLRMGIDLRDVDQPIGTLSGGERQCVAIARAVYFGAKVLVLDEPTAALGVKQSGVVLKYVAAARDAGLGVVLITHNPHHAYLVGNRFVLLKRGTMAGRHTRSEIALDELTRQMAGGSELEQLSHELARAPEPSHLGGHPTH</sequence>